<comment type="caution">
    <text evidence="3">The sequence shown here is derived from an EMBL/GenBank/DDBJ whole genome shotgun (WGS) entry which is preliminary data.</text>
</comment>
<feature type="domain" description="DUF6533" evidence="2">
    <location>
        <begin position="66"/>
        <end position="106"/>
    </location>
</feature>
<feature type="transmembrane region" description="Helical" evidence="1">
    <location>
        <begin position="248"/>
        <end position="268"/>
    </location>
</feature>
<organism evidence="3 4">
    <name type="scientific">Dentipellis fragilis</name>
    <dbReference type="NCBI Taxonomy" id="205917"/>
    <lineage>
        <taxon>Eukaryota</taxon>
        <taxon>Fungi</taxon>
        <taxon>Dikarya</taxon>
        <taxon>Basidiomycota</taxon>
        <taxon>Agaricomycotina</taxon>
        <taxon>Agaricomycetes</taxon>
        <taxon>Russulales</taxon>
        <taxon>Hericiaceae</taxon>
        <taxon>Dentipellis</taxon>
    </lineage>
</organism>
<gene>
    <name evidence="3" type="ORF">EVG20_g3023</name>
</gene>
<keyword evidence="4" id="KW-1185">Reference proteome</keyword>
<evidence type="ECO:0000259" key="2">
    <source>
        <dbReference type="Pfam" id="PF20151"/>
    </source>
</evidence>
<evidence type="ECO:0000256" key="1">
    <source>
        <dbReference type="SAM" id="Phobius"/>
    </source>
</evidence>
<dbReference type="AlphaFoldDB" id="A0A4Y9Z4F1"/>
<proteinExistence type="predicted"/>
<feature type="transmembrane region" description="Helical" evidence="1">
    <location>
        <begin position="131"/>
        <end position="151"/>
    </location>
</feature>
<dbReference type="Pfam" id="PF20151">
    <property type="entry name" value="DUF6533"/>
    <property type="match status" value="1"/>
</dbReference>
<feature type="transmembrane region" description="Helical" evidence="1">
    <location>
        <begin position="203"/>
        <end position="227"/>
    </location>
</feature>
<dbReference type="OrthoDB" id="3350812at2759"/>
<keyword evidence="1" id="KW-0812">Transmembrane</keyword>
<evidence type="ECO:0000313" key="3">
    <source>
        <dbReference type="EMBL" id="TFY69726.1"/>
    </source>
</evidence>
<protein>
    <recommendedName>
        <fullName evidence="2">DUF6533 domain-containing protein</fullName>
    </recommendedName>
</protein>
<dbReference type="EMBL" id="SEOQ01000129">
    <property type="protein sequence ID" value="TFY69726.1"/>
    <property type="molecule type" value="Genomic_DNA"/>
</dbReference>
<dbReference type="InterPro" id="IPR045340">
    <property type="entry name" value="DUF6533"/>
</dbReference>
<dbReference type="Proteomes" id="UP000298327">
    <property type="component" value="Unassembled WGS sequence"/>
</dbReference>
<keyword evidence="1" id="KW-1133">Transmembrane helix</keyword>
<accession>A0A4Y9Z4F1</accession>
<evidence type="ECO:0000313" key="4">
    <source>
        <dbReference type="Proteomes" id="UP000298327"/>
    </source>
</evidence>
<sequence length="360" mass="40071">MGSAPRPTVIAVTHIKADHDSREILEMSDTFLYVYRLYVVKYVQGLWDSLSSMVPDDANIMVFPPVASLALLTYDTILTFDQEVEYIWSRKLNAPQILYFISRYSPYIDTILDVYDYVAKNPDPRVCRTTYGISSVFNAMGTALSEIILIMRTYALYDRSTKFLYILGTIWIVAVSVVLWAVSEFVKSTVFEPQPNAAIPGCNLASASSVVFICFAVLLVVESIIVGCTIWKGITLIRRAKTSNLLRIIYYLAIFPFTVGNVIILLTAPTELLDLFDTLTRVLHAMLCCRIILHLRAAGHTSAYSIDVTTYASGEIRCRHPESEGTKQLGETLLPGGGVVLDEGRGPPAEIELVDVTSIR</sequence>
<keyword evidence="1" id="KW-0472">Membrane</keyword>
<reference evidence="3 4" key="1">
    <citation type="submission" date="2019-02" db="EMBL/GenBank/DDBJ databases">
        <title>Genome sequencing of the rare red list fungi Dentipellis fragilis.</title>
        <authorList>
            <person name="Buettner E."/>
            <person name="Kellner H."/>
        </authorList>
    </citation>
    <scope>NUCLEOTIDE SEQUENCE [LARGE SCALE GENOMIC DNA]</scope>
    <source>
        <strain evidence="3 4">DSM 105465</strain>
    </source>
</reference>
<feature type="transmembrane region" description="Helical" evidence="1">
    <location>
        <begin position="163"/>
        <end position="183"/>
    </location>
</feature>
<name>A0A4Y9Z4F1_9AGAM</name>